<evidence type="ECO:0000256" key="6">
    <source>
        <dbReference type="ARBA" id="ARBA00023136"/>
    </source>
</evidence>
<dbReference type="Gene3D" id="3.30.1330.60">
    <property type="entry name" value="OmpA-like domain"/>
    <property type="match status" value="1"/>
</dbReference>
<keyword evidence="3" id="KW-1003">Cell membrane</keyword>
<evidence type="ECO:0000313" key="11">
    <source>
        <dbReference type="EMBL" id="TSH93437.1"/>
    </source>
</evidence>
<dbReference type="OrthoDB" id="9815217at2"/>
<evidence type="ECO:0000256" key="1">
    <source>
        <dbReference type="ARBA" id="ARBA00004162"/>
    </source>
</evidence>
<dbReference type="Proteomes" id="UP000318405">
    <property type="component" value="Unassembled WGS sequence"/>
</dbReference>
<dbReference type="InterPro" id="IPR036737">
    <property type="entry name" value="OmpA-like_sf"/>
</dbReference>
<dbReference type="PANTHER" id="PTHR30329:SF21">
    <property type="entry name" value="LIPOPROTEIN YIAD-RELATED"/>
    <property type="match status" value="1"/>
</dbReference>
<dbReference type="InterPro" id="IPR025713">
    <property type="entry name" value="MotB-like_N_dom"/>
</dbReference>
<dbReference type="PROSITE" id="PS51123">
    <property type="entry name" value="OMPA_2"/>
    <property type="match status" value="1"/>
</dbReference>
<feature type="transmembrane region" description="Helical" evidence="9">
    <location>
        <begin position="53"/>
        <end position="74"/>
    </location>
</feature>
<comment type="caution">
    <text evidence="11">The sequence shown here is derived from an EMBL/GenBank/DDBJ whole genome shotgun (WGS) entry which is preliminary data.</text>
</comment>
<dbReference type="RefSeq" id="WP_143948956.1">
    <property type="nucleotide sequence ID" value="NZ_BAABMB010000006.1"/>
</dbReference>
<keyword evidence="5 9" id="KW-1133">Transmembrane helix</keyword>
<protein>
    <submittedName>
        <fullName evidence="11">OmpA family protein</fullName>
    </submittedName>
</protein>
<proteinExistence type="inferred from homology"/>
<feature type="domain" description="OmpA-like" evidence="10">
    <location>
        <begin position="291"/>
        <end position="411"/>
    </location>
</feature>
<keyword evidence="4 9" id="KW-0812">Transmembrane</keyword>
<dbReference type="AlphaFoldDB" id="A0A556AKL0"/>
<dbReference type="Pfam" id="PF13677">
    <property type="entry name" value="MotB_plug"/>
    <property type="match status" value="1"/>
</dbReference>
<evidence type="ECO:0000256" key="9">
    <source>
        <dbReference type="SAM" id="Phobius"/>
    </source>
</evidence>
<name>A0A556AKL0_9BURK</name>
<dbReference type="InterPro" id="IPR050330">
    <property type="entry name" value="Bact_OuterMem_StrucFunc"/>
</dbReference>
<dbReference type="PANTHER" id="PTHR30329">
    <property type="entry name" value="STATOR ELEMENT OF FLAGELLAR MOTOR COMPLEX"/>
    <property type="match status" value="1"/>
</dbReference>
<reference evidence="11 12" key="1">
    <citation type="submission" date="2019-07" db="EMBL/GenBank/DDBJ databases">
        <title>Qingshengfaniella alkalisoli gen. nov., sp. nov., isolated from saline soil.</title>
        <authorList>
            <person name="Xu L."/>
            <person name="Huang X.-X."/>
            <person name="Sun J.-Q."/>
        </authorList>
    </citation>
    <scope>NUCLEOTIDE SEQUENCE [LARGE SCALE GENOMIC DNA]</scope>
    <source>
        <strain evidence="11 12">DSM 27279</strain>
    </source>
</reference>
<evidence type="ECO:0000256" key="7">
    <source>
        <dbReference type="PROSITE-ProRule" id="PRU00473"/>
    </source>
</evidence>
<organism evidence="11 12">
    <name type="scientific">Verticiella sediminum</name>
    <dbReference type="NCBI Taxonomy" id="1247510"/>
    <lineage>
        <taxon>Bacteria</taxon>
        <taxon>Pseudomonadati</taxon>
        <taxon>Pseudomonadota</taxon>
        <taxon>Betaproteobacteria</taxon>
        <taxon>Burkholderiales</taxon>
        <taxon>Alcaligenaceae</taxon>
        <taxon>Verticiella</taxon>
    </lineage>
</organism>
<sequence length="420" mass="43202">MSANPSAPLRSLHPELRERLKRLEQLERGAQRARRARWRLAGPVGDDESGGWMLSYLDLVTLMLVLLVVLVALARAQGGAAALLPTLSGDPSAMAAVRAVGPPQLEPAAAPADVAGDSSRADAATPDVATPAAQAAGEDATSLLAYADGAWAPVVTQATDQGAGLPTVASHAEAPLPALATADGASLPADSDDAGAPLAAAMDLPDTLPHTVALAGSIAPEAPDAPQRWTLPGFADFAERLAGRRAPPGPALATGEPAAPAPAAMAPEPLPDLAQLGLDGLGEGIDVILNERSVSFRISNELLFPSGQADLAGAGPEVIGRLSHALARHPYPVSVEGHTDVIPIQTNRFPSNWELSTARATSVLRQLMHGGVASDRLRAIGYAHTRPIADNGTAEGRATNRRVELIMDIPPGTKPPPLSR</sequence>
<dbReference type="SUPFAM" id="SSF103088">
    <property type="entry name" value="OmpA-like"/>
    <property type="match status" value="1"/>
</dbReference>
<feature type="compositionally biased region" description="Low complexity" evidence="8">
    <location>
        <begin position="121"/>
        <end position="134"/>
    </location>
</feature>
<evidence type="ECO:0000256" key="8">
    <source>
        <dbReference type="SAM" id="MobiDB-lite"/>
    </source>
</evidence>
<comment type="subcellular location">
    <subcellularLocation>
        <location evidence="1">Cell membrane</location>
        <topology evidence="1">Single-pass membrane protein</topology>
    </subcellularLocation>
</comment>
<keyword evidence="12" id="KW-1185">Reference proteome</keyword>
<gene>
    <name evidence="11" type="ORF">FOZ76_14370</name>
</gene>
<evidence type="ECO:0000313" key="12">
    <source>
        <dbReference type="Proteomes" id="UP000318405"/>
    </source>
</evidence>
<dbReference type="InterPro" id="IPR006665">
    <property type="entry name" value="OmpA-like"/>
</dbReference>
<evidence type="ECO:0000256" key="5">
    <source>
        <dbReference type="ARBA" id="ARBA00022989"/>
    </source>
</evidence>
<accession>A0A556AKL0</accession>
<dbReference type="CDD" id="cd07185">
    <property type="entry name" value="OmpA_C-like"/>
    <property type="match status" value="1"/>
</dbReference>
<evidence type="ECO:0000256" key="3">
    <source>
        <dbReference type="ARBA" id="ARBA00022475"/>
    </source>
</evidence>
<comment type="similarity">
    <text evidence="2">Belongs to the MotB family.</text>
</comment>
<feature type="region of interest" description="Disordered" evidence="8">
    <location>
        <begin position="107"/>
        <end position="134"/>
    </location>
</feature>
<keyword evidence="6 7" id="KW-0472">Membrane</keyword>
<evidence type="ECO:0000256" key="2">
    <source>
        <dbReference type="ARBA" id="ARBA00008914"/>
    </source>
</evidence>
<dbReference type="GO" id="GO:0005886">
    <property type="term" value="C:plasma membrane"/>
    <property type="evidence" value="ECO:0007669"/>
    <property type="project" value="UniProtKB-SubCell"/>
</dbReference>
<evidence type="ECO:0000259" key="10">
    <source>
        <dbReference type="PROSITE" id="PS51123"/>
    </source>
</evidence>
<dbReference type="Pfam" id="PF00691">
    <property type="entry name" value="OmpA"/>
    <property type="match status" value="1"/>
</dbReference>
<dbReference type="EMBL" id="VLTJ01000028">
    <property type="protein sequence ID" value="TSH93437.1"/>
    <property type="molecule type" value="Genomic_DNA"/>
</dbReference>
<evidence type="ECO:0000256" key="4">
    <source>
        <dbReference type="ARBA" id="ARBA00022692"/>
    </source>
</evidence>